<evidence type="ECO:0000256" key="3">
    <source>
        <dbReference type="ARBA" id="ARBA00022692"/>
    </source>
</evidence>
<comment type="caution">
    <text evidence="9">The sequence shown here is derived from an EMBL/GenBank/DDBJ whole genome shotgun (WGS) entry which is preliminary data.</text>
</comment>
<dbReference type="GO" id="GO:0005886">
    <property type="term" value="C:plasma membrane"/>
    <property type="evidence" value="ECO:0007669"/>
    <property type="project" value="UniProtKB-SubCell"/>
</dbReference>
<evidence type="ECO:0000256" key="2">
    <source>
        <dbReference type="ARBA" id="ARBA00022475"/>
    </source>
</evidence>
<reference evidence="9 10" key="1">
    <citation type="submission" date="2020-08" db="EMBL/GenBank/DDBJ databases">
        <title>Functional genomics of gut bacteria from endangered species of beetles.</title>
        <authorList>
            <person name="Carlos-Shanley C."/>
        </authorList>
    </citation>
    <scope>NUCLEOTIDE SEQUENCE [LARGE SCALE GENOMIC DNA]</scope>
    <source>
        <strain evidence="9 10">S00245</strain>
    </source>
</reference>
<proteinExistence type="predicted"/>
<dbReference type="Gene3D" id="1.20.144.10">
    <property type="entry name" value="Phosphatidic acid phosphatase type 2/haloperoxidase"/>
    <property type="match status" value="1"/>
</dbReference>
<dbReference type="Proteomes" id="UP000555448">
    <property type="component" value="Unassembled WGS sequence"/>
</dbReference>
<dbReference type="InterPro" id="IPR036938">
    <property type="entry name" value="PAP2/HPO_sf"/>
</dbReference>
<feature type="compositionally biased region" description="Basic residues" evidence="7">
    <location>
        <begin position="88"/>
        <end position="99"/>
    </location>
</feature>
<evidence type="ECO:0000256" key="7">
    <source>
        <dbReference type="SAM" id="MobiDB-lite"/>
    </source>
</evidence>
<dbReference type="Pfam" id="PF01569">
    <property type="entry name" value="PAP2"/>
    <property type="match status" value="1"/>
</dbReference>
<feature type="domain" description="Phosphatidic acid phosphatase type 2/haloperoxidase" evidence="8">
    <location>
        <begin position="73"/>
        <end position="185"/>
    </location>
</feature>
<organism evidence="9 10">
    <name type="scientific">Novosphingobium chloroacetimidivorans</name>
    <dbReference type="NCBI Taxonomy" id="1428314"/>
    <lineage>
        <taxon>Bacteria</taxon>
        <taxon>Pseudomonadati</taxon>
        <taxon>Pseudomonadota</taxon>
        <taxon>Alphaproteobacteria</taxon>
        <taxon>Sphingomonadales</taxon>
        <taxon>Sphingomonadaceae</taxon>
        <taxon>Novosphingobium</taxon>
    </lineage>
</organism>
<dbReference type="GO" id="GO:0016787">
    <property type="term" value="F:hydrolase activity"/>
    <property type="evidence" value="ECO:0007669"/>
    <property type="project" value="UniProtKB-KW"/>
</dbReference>
<keyword evidence="4" id="KW-0378">Hydrolase</keyword>
<keyword evidence="2" id="KW-1003">Cell membrane</keyword>
<gene>
    <name evidence="9" type="ORF">HNO88_003367</name>
</gene>
<evidence type="ECO:0000259" key="8">
    <source>
        <dbReference type="SMART" id="SM00014"/>
    </source>
</evidence>
<dbReference type="SMART" id="SM00014">
    <property type="entry name" value="acidPPc"/>
    <property type="match status" value="1"/>
</dbReference>
<evidence type="ECO:0000313" key="10">
    <source>
        <dbReference type="Proteomes" id="UP000555448"/>
    </source>
</evidence>
<name>A0A7W7NY17_9SPHN</name>
<comment type="subcellular location">
    <subcellularLocation>
        <location evidence="1">Cell membrane</location>
        <topology evidence="1">Multi-pass membrane protein</topology>
    </subcellularLocation>
</comment>
<keyword evidence="6" id="KW-0472">Membrane</keyword>
<evidence type="ECO:0000256" key="4">
    <source>
        <dbReference type="ARBA" id="ARBA00022801"/>
    </source>
</evidence>
<keyword evidence="5" id="KW-1133">Transmembrane helix</keyword>
<keyword evidence="3" id="KW-0812">Transmembrane</keyword>
<evidence type="ECO:0000256" key="1">
    <source>
        <dbReference type="ARBA" id="ARBA00004651"/>
    </source>
</evidence>
<dbReference type="AlphaFoldDB" id="A0A7W7NY17"/>
<dbReference type="RefSeq" id="WP_184248036.1">
    <property type="nucleotide sequence ID" value="NZ_JACHLR010000016.1"/>
</dbReference>
<dbReference type="PANTHER" id="PTHR14969">
    <property type="entry name" value="SPHINGOSINE-1-PHOSPHATE PHOSPHOHYDROLASE"/>
    <property type="match status" value="1"/>
</dbReference>
<dbReference type="PANTHER" id="PTHR14969:SF62">
    <property type="entry name" value="DECAPRENYLPHOSPHORYL-5-PHOSPHORIBOSE PHOSPHATASE RV3807C-RELATED"/>
    <property type="match status" value="1"/>
</dbReference>
<feature type="region of interest" description="Disordered" evidence="7">
    <location>
        <begin position="87"/>
        <end position="126"/>
    </location>
</feature>
<evidence type="ECO:0000313" key="9">
    <source>
        <dbReference type="EMBL" id="MBB4860029.1"/>
    </source>
</evidence>
<accession>A0A7W7NY17</accession>
<keyword evidence="10" id="KW-1185">Reference proteome</keyword>
<evidence type="ECO:0000256" key="6">
    <source>
        <dbReference type="ARBA" id="ARBA00023136"/>
    </source>
</evidence>
<sequence>MSKKQDARDAGRAVLDIDHKARAAAEQKRGHLAVRFAGALSEVGDQPQARILCAGVLLLGLVRRDARMVGAGARMLVAHEVATAGKNAVKRRVDRRRPRSASDREDEKPRAGRSRDKEDSSFPSGHSAGAMAVASAYSAVYPEHRLPAMIGAGAVAVAQIPRCAHYPSDVGAGLAVGAVSSGAVSLGWRALRAMVARWA</sequence>
<feature type="compositionally biased region" description="Basic and acidic residues" evidence="7">
    <location>
        <begin position="100"/>
        <end position="120"/>
    </location>
</feature>
<dbReference type="EMBL" id="JACHLR010000016">
    <property type="protein sequence ID" value="MBB4860029.1"/>
    <property type="molecule type" value="Genomic_DNA"/>
</dbReference>
<dbReference type="SUPFAM" id="SSF48317">
    <property type="entry name" value="Acid phosphatase/Vanadium-dependent haloperoxidase"/>
    <property type="match status" value="1"/>
</dbReference>
<dbReference type="InterPro" id="IPR000326">
    <property type="entry name" value="PAP2/HPO"/>
</dbReference>
<protein>
    <submittedName>
        <fullName evidence="9">Membrane-associated phospholipid phosphatase</fullName>
    </submittedName>
</protein>
<evidence type="ECO:0000256" key="5">
    <source>
        <dbReference type="ARBA" id="ARBA00022989"/>
    </source>
</evidence>